<evidence type="ECO:0008006" key="4">
    <source>
        <dbReference type="Google" id="ProtNLM"/>
    </source>
</evidence>
<dbReference type="EMBL" id="JAKNDN010000019">
    <property type="protein sequence ID" value="MCG4960282.1"/>
    <property type="molecule type" value="Genomic_DNA"/>
</dbReference>
<dbReference type="Proteomes" id="UP001199750">
    <property type="component" value="Unassembled WGS sequence"/>
</dbReference>
<dbReference type="AlphaFoldDB" id="A0A413IAP6"/>
<reference evidence="2 3" key="1">
    <citation type="submission" date="2018-08" db="EMBL/GenBank/DDBJ databases">
        <title>A genome reference for cultivated species of the human gut microbiota.</title>
        <authorList>
            <person name="Zou Y."/>
            <person name="Xue W."/>
            <person name="Luo G."/>
        </authorList>
    </citation>
    <scope>NUCLEOTIDE SEQUENCE [LARGE SCALE GENOMIC DNA]</scope>
    <source>
        <strain evidence="2 3">OF03-11</strain>
    </source>
</reference>
<name>A0A413IAP6_9BACT</name>
<evidence type="ECO:0000313" key="2">
    <source>
        <dbReference type="EMBL" id="RGY05701.1"/>
    </source>
</evidence>
<dbReference type="Proteomes" id="UP000284434">
    <property type="component" value="Unassembled WGS sequence"/>
</dbReference>
<organism evidence="2 3">
    <name type="scientific">Odoribacter splanchnicus</name>
    <dbReference type="NCBI Taxonomy" id="28118"/>
    <lineage>
        <taxon>Bacteria</taxon>
        <taxon>Pseudomonadati</taxon>
        <taxon>Bacteroidota</taxon>
        <taxon>Bacteroidia</taxon>
        <taxon>Bacteroidales</taxon>
        <taxon>Odoribacteraceae</taxon>
        <taxon>Odoribacter</taxon>
    </lineage>
</organism>
<reference evidence="1" key="2">
    <citation type="submission" date="2022-01" db="EMBL/GenBank/DDBJ databases">
        <title>Collection of gut derived symbiotic bacterial strains cultured from healthy donors.</title>
        <authorList>
            <person name="Lin H."/>
            <person name="Kohout C."/>
            <person name="Waligurski E."/>
            <person name="Pamer E.G."/>
        </authorList>
    </citation>
    <scope>NUCLEOTIDE SEQUENCE</scope>
    <source>
        <strain evidence="1">DFI.1.149</strain>
    </source>
</reference>
<accession>A0A413IAP6</accession>
<gene>
    <name evidence="2" type="ORF">DXA53_11675</name>
    <name evidence="1" type="ORF">L0P03_10540</name>
</gene>
<dbReference type="EMBL" id="QSCO01000016">
    <property type="protein sequence ID" value="RGY05701.1"/>
    <property type="molecule type" value="Genomic_DNA"/>
</dbReference>
<dbReference type="RefSeq" id="WP_046402820.1">
    <property type="nucleotide sequence ID" value="NZ_JABWDG010000009.1"/>
</dbReference>
<evidence type="ECO:0000313" key="3">
    <source>
        <dbReference type="Proteomes" id="UP000284434"/>
    </source>
</evidence>
<sequence>MGTEETPDWQPVIQGENADAFYAFSDGWPAGEPLDYMLDMGTKVAPYTMGFSNYFKVGDFDFSFIITGKFGHVFRHHSFNYPAADSKPLPNARYAEVLNCDPMKMLPLPQNEEESSYGSWFTYYPNLNYLTDKANHVRLQEVNLSYNVPEKALAKVGLKGLKVYAQANNLFVITNNKYDEDPETPLGTMRLQPQYTF</sequence>
<evidence type="ECO:0000313" key="1">
    <source>
        <dbReference type="EMBL" id="MCG4960282.1"/>
    </source>
</evidence>
<protein>
    <recommendedName>
        <fullName evidence="4">TonB-dependent receptor</fullName>
    </recommendedName>
</protein>
<proteinExistence type="predicted"/>
<comment type="caution">
    <text evidence="2">The sequence shown here is derived from an EMBL/GenBank/DDBJ whole genome shotgun (WGS) entry which is preliminary data.</text>
</comment>